<dbReference type="OrthoDB" id="6331233at2759"/>
<protein>
    <recommendedName>
        <fullName evidence="3">UPAR/Ly6 domain-containing protein</fullName>
    </recommendedName>
</protein>
<dbReference type="InParanoid" id="A0A2J7RRN0"/>
<dbReference type="STRING" id="105785.A0A2J7RRN0"/>
<dbReference type="AlphaFoldDB" id="A0A2J7RRN0"/>
<name>A0A2J7RRN0_9NEOP</name>
<comment type="caution">
    <text evidence="1">The sequence shown here is derived from an EMBL/GenBank/DDBJ whole genome shotgun (WGS) entry which is preliminary data.</text>
</comment>
<dbReference type="EMBL" id="NEVH01000602">
    <property type="protein sequence ID" value="PNF43465.1"/>
    <property type="molecule type" value="Genomic_DNA"/>
</dbReference>
<organism evidence="1 2">
    <name type="scientific">Cryptotermes secundus</name>
    <dbReference type="NCBI Taxonomy" id="105785"/>
    <lineage>
        <taxon>Eukaryota</taxon>
        <taxon>Metazoa</taxon>
        <taxon>Ecdysozoa</taxon>
        <taxon>Arthropoda</taxon>
        <taxon>Hexapoda</taxon>
        <taxon>Insecta</taxon>
        <taxon>Pterygota</taxon>
        <taxon>Neoptera</taxon>
        <taxon>Polyneoptera</taxon>
        <taxon>Dictyoptera</taxon>
        <taxon>Blattodea</taxon>
        <taxon>Blattoidea</taxon>
        <taxon>Termitoidae</taxon>
        <taxon>Kalotermitidae</taxon>
        <taxon>Cryptotermitinae</taxon>
        <taxon>Cryptotermes</taxon>
    </lineage>
</organism>
<dbReference type="Proteomes" id="UP000235965">
    <property type="component" value="Unassembled WGS sequence"/>
</dbReference>
<sequence>MMDGGEQDRWCLTNPAGVSTSTVSCPYNYCSIVRHEYAKGSLFTFYRGCSSGGAQGVAVVSNFKVYTRLCSTSLCNDWDGVAENSTVDHRGSGDQD</sequence>
<evidence type="ECO:0008006" key="3">
    <source>
        <dbReference type="Google" id="ProtNLM"/>
    </source>
</evidence>
<dbReference type="InterPro" id="IPR045860">
    <property type="entry name" value="Snake_toxin-like_sf"/>
</dbReference>
<proteinExistence type="predicted"/>
<accession>A0A2J7RRN0</accession>
<reference evidence="1 2" key="1">
    <citation type="submission" date="2017-12" db="EMBL/GenBank/DDBJ databases">
        <title>Hemimetabolous genomes reveal molecular basis of termite eusociality.</title>
        <authorList>
            <person name="Harrison M.C."/>
            <person name="Jongepier E."/>
            <person name="Robertson H.M."/>
            <person name="Arning N."/>
            <person name="Bitard-Feildel T."/>
            <person name="Chao H."/>
            <person name="Childers C.P."/>
            <person name="Dinh H."/>
            <person name="Doddapaneni H."/>
            <person name="Dugan S."/>
            <person name="Gowin J."/>
            <person name="Greiner C."/>
            <person name="Han Y."/>
            <person name="Hu H."/>
            <person name="Hughes D.S.T."/>
            <person name="Huylmans A.-K."/>
            <person name="Kemena C."/>
            <person name="Kremer L.P.M."/>
            <person name="Lee S.L."/>
            <person name="Lopez-Ezquerra A."/>
            <person name="Mallet L."/>
            <person name="Monroy-Kuhn J.M."/>
            <person name="Moser A."/>
            <person name="Murali S.C."/>
            <person name="Muzny D.M."/>
            <person name="Otani S."/>
            <person name="Piulachs M.-D."/>
            <person name="Poelchau M."/>
            <person name="Qu J."/>
            <person name="Schaub F."/>
            <person name="Wada-Katsumata A."/>
            <person name="Worley K.C."/>
            <person name="Xie Q."/>
            <person name="Ylla G."/>
            <person name="Poulsen M."/>
            <person name="Gibbs R.A."/>
            <person name="Schal C."/>
            <person name="Richards S."/>
            <person name="Belles X."/>
            <person name="Korb J."/>
            <person name="Bornberg-Bauer E."/>
        </authorList>
    </citation>
    <scope>NUCLEOTIDE SEQUENCE [LARGE SCALE GENOMIC DNA]</scope>
    <source>
        <tissue evidence="1">Whole body</tissue>
    </source>
</reference>
<dbReference type="SUPFAM" id="SSF57302">
    <property type="entry name" value="Snake toxin-like"/>
    <property type="match status" value="1"/>
</dbReference>
<evidence type="ECO:0000313" key="1">
    <source>
        <dbReference type="EMBL" id="PNF43465.1"/>
    </source>
</evidence>
<gene>
    <name evidence="1" type="ORF">B7P43_G10803</name>
</gene>
<keyword evidence="2" id="KW-1185">Reference proteome</keyword>
<evidence type="ECO:0000313" key="2">
    <source>
        <dbReference type="Proteomes" id="UP000235965"/>
    </source>
</evidence>